<dbReference type="HAMAP" id="MF_01518">
    <property type="entry name" value="Adenine_deamin"/>
    <property type="match status" value="1"/>
</dbReference>
<dbReference type="CDD" id="cd01295">
    <property type="entry name" value="AdeC"/>
    <property type="match status" value="1"/>
</dbReference>
<proteinExistence type="inferred from homology"/>
<keyword evidence="12" id="KW-1185">Reference proteome</keyword>
<dbReference type="Pfam" id="PF13382">
    <property type="entry name" value="Adenine_deam_C"/>
    <property type="match status" value="1"/>
</dbReference>
<dbReference type="Gene3D" id="2.30.40.10">
    <property type="entry name" value="Urease, subunit C, domain 1"/>
    <property type="match status" value="1"/>
</dbReference>
<dbReference type="NCBIfam" id="TIGR01178">
    <property type="entry name" value="ade"/>
    <property type="match status" value="1"/>
</dbReference>
<evidence type="ECO:0000256" key="6">
    <source>
        <dbReference type="ARBA" id="ARBA00047720"/>
    </source>
</evidence>
<evidence type="ECO:0000259" key="10">
    <source>
        <dbReference type="Pfam" id="PF13382"/>
    </source>
</evidence>
<dbReference type="eggNOG" id="COG1001">
    <property type="taxonomic scope" value="Bacteria"/>
</dbReference>
<dbReference type="PANTHER" id="PTHR11113:SF2">
    <property type="entry name" value="ADENINE DEAMINASE"/>
    <property type="match status" value="1"/>
</dbReference>
<dbReference type="InterPro" id="IPR026912">
    <property type="entry name" value="Adenine_deam_C"/>
</dbReference>
<dbReference type="GO" id="GO:0006146">
    <property type="term" value="P:adenine catabolic process"/>
    <property type="evidence" value="ECO:0007669"/>
    <property type="project" value="InterPro"/>
</dbReference>
<dbReference type="FunFam" id="3.20.20.140:FF:000016">
    <property type="entry name" value="Adenine deaminase"/>
    <property type="match status" value="1"/>
</dbReference>
<feature type="domain" description="Amidohydrolase-related" evidence="9">
    <location>
        <begin position="72"/>
        <end position="354"/>
    </location>
</feature>
<dbReference type="InterPro" id="IPR006680">
    <property type="entry name" value="Amidohydro-rel"/>
</dbReference>
<dbReference type="InterPro" id="IPR006679">
    <property type="entry name" value="Adenine_deam"/>
</dbReference>
<name>A0A0A3IXF2_9BACI</name>
<dbReference type="InterPro" id="IPR011059">
    <property type="entry name" value="Metal-dep_hydrolase_composite"/>
</dbReference>
<dbReference type="AlphaFoldDB" id="A0A0A3IXF2"/>
<evidence type="ECO:0000259" key="9">
    <source>
        <dbReference type="Pfam" id="PF01979"/>
    </source>
</evidence>
<evidence type="ECO:0000256" key="5">
    <source>
        <dbReference type="ARBA" id="ARBA00023211"/>
    </source>
</evidence>
<protein>
    <recommendedName>
        <fullName evidence="7 8">Adenine deaminase</fullName>
        <shortName evidence="8">Adenase</shortName>
        <shortName evidence="8">Adenine aminase</shortName>
        <ecNumber evidence="3 8">3.5.4.2</ecNumber>
    </recommendedName>
</protein>
<dbReference type="EC" id="3.5.4.2" evidence="3 8"/>
<gene>
    <name evidence="8" type="primary">ade</name>
    <name evidence="11" type="ORF">CD32_00400</name>
</gene>
<keyword evidence="5 8" id="KW-0464">Manganese</keyword>
<evidence type="ECO:0000256" key="3">
    <source>
        <dbReference type="ARBA" id="ARBA00012782"/>
    </source>
</evidence>
<evidence type="ECO:0000256" key="1">
    <source>
        <dbReference type="ARBA" id="ARBA00001936"/>
    </source>
</evidence>
<feature type="domain" description="Adenine deaminase C-terminal" evidence="10">
    <location>
        <begin position="407"/>
        <end position="575"/>
    </location>
</feature>
<dbReference type="Gene3D" id="3.20.20.140">
    <property type="entry name" value="Metal-dependent hydrolases"/>
    <property type="match status" value="1"/>
</dbReference>
<dbReference type="Proteomes" id="UP000030437">
    <property type="component" value="Unassembled WGS sequence"/>
</dbReference>
<comment type="catalytic activity">
    <reaction evidence="6 8">
        <text>adenine + H2O + H(+) = hypoxanthine + NH4(+)</text>
        <dbReference type="Rhea" id="RHEA:23688"/>
        <dbReference type="ChEBI" id="CHEBI:15377"/>
        <dbReference type="ChEBI" id="CHEBI:15378"/>
        <dbReference type="ChEBI" id="CHEBI:16708"/>
        <dbReference type="ChEBI" id="CHEBI:17368"/>
        <dbReference type="ChEBI" id="CHEBI:28938"/>
        <dbReference type="EC" id="3.5.4.2"/>
    </reaction>
</comment>
<evidence type="ECO:0000313" key="11">
    <source>
        <dbReference type="EMBL" id="KGR89371.1"/>
    </source>
</evidence>
<organism evidence="11 12">
    <name type="scientific">Lysinibacillus odysseyi 34hs-1 = NBRC 100172</name>
    <dbReference type="NCBI Taxonomy" id="1220589"/>
    <lineage>
        <taxon>Bacteria</taxon>
        <taxon>Bacillati</taxon>
        <taxon>Bacillota</taxon>
        <taxon>Bacilli</taxon>
        <taxon>Bacillales</taxon>
        <taxon>Bacillaceae</taxon>
        <taxon>Lysinibacillus</taxon>
    </lineage>
</organism>
<dbReference type="InterPro" id="IPR032466">
    <property type="entry name" value="Metal_Hydrolase"/>
</dbReference>
<comment type="similarity">
    <text evidence="2 8">Belongs to the metallo-dependent hydrolases superfamily. Adenine deaminase family.</text>
</comment>
<evidence type="ECO:0000256" key="7">
    <source>
        <dbReference type="ARBA" id="ARBA00069718"/>
    </source>
</evidence>
<dbReference type="STRING" id="1220589.CD32_00400"/>
<dbReference type="SUPFAM" id="SSF51556">
    <property type="entry name" value="Metallo-dependent hydrolases"/>
    <property type="match status" value="1"/>
</dbReference>
<dbReference type="PANTHER" id="PTHR11113">
    <property type="entry name" value="N-ACETYLGLUCOSAMINE-6-PHOSPHATE DEACETYLASE"/>
    <property type="match status" value="1"/>
</dbReference>
<accession>A0A0A3IXF2</accession>
<comment type="cofactor">
    <cofactor evidence="1 8">
        <name>Mn(2+)</name>
        <dbReference type="ChEBI" id="CHEBI:29035"/>
    </cofactor>
</comment>
<reference evidence="11 12" key="1">
    <citation type="submission" date="2014-02" db="EMBL/GenBank/DDBJ databases">
        <title>Draft genome sequence of Lysinibacillus odysseyi NBRC 100172.</title>
        <authorList>
            <person name="Zhang F."/>
            <person name="Wang G."/>
            <person name="Zhang L."/>
        </authorList>
    </citation>
    <scope>NUCLEOTIDE SEQUENCE [LARGE SCALE GENOMIC DNA]</scope>
    <source>
        <strain evidence="11 12">NBRC 100172</strain>
    </source>
</reference>
<evidence type="ECO:0000256" key="8">
    <source>
        <dbReference type="HAMAP-Rule" id="MF_01518"/>
    </source>
</evidence>
<dbReference type="GO" id="GO:0000034">
    <property type="term" value="F:adenine deaminase activity"/>
    <property type="evidence" value="ECO:0007669"/>
    <property type="project" value="UniProtKB-UniRule"/>
</dbReference>
<comment type="caution">
    <text evidence="11">The sequence shown here is derived from an EMBL/GenBank/DDBJ whole genome shotgun (WGS) entry which is preliminary data.</text>
</comment>
<dbReference type="EMBL" id="JPVP01000026">
    <property type="protein sequence ID" value="KGR89371.1"/>
    <property type="molecule type" value="Genomic_DNA"/>
</dbReference>
<evidence type="ECO:0000256" key="2">
    <source>
        <dbReference type="ARBA" id="ARBA00006773"/>
    </source>
</evidence>
<evidence type="ECO:0000256" key="4">
    <source>
        <dbReference type="ARBA" id="ARBA00022801"/>
    </source>
</evidence>
<dbReference type="Pfam" id="PF01979">
    <property type="entry name" value="Amidohydro_1"/>
    <property type="match status" value="1"/>
</dbReference>
<keyword evidence="4 8" id="KW-0378">Hydrolase</keyword>
<dbReference type="SUPFAM" id="SSF51338">
    <property type="entry name" value="Composite domain of metallo-dependent hydrolases"/>
    <property type="match status" value="1"/>
</dbReference>
<sequence length="584" mass="63733">MYVKEGRTMKNLIAISQHRKPADFILRNARVADVFSLVWKTADIVVAGNKIVAIDSQGRYQAEREEDAEGRYVIPGLMDAHIHIESSMLTPEQFSRILLPHGVTSVVTDPHEIANVAGATGLQYMLDAAKKAELDIYFMLPSSVPAAAFEHAGAVMKAKDLAPFLVEDQVLGIAEVMDFPAVLAGQEDMLEKIQLGHNRRMIIDGHGAGLSPTQITGYRAAGIHTDHECINAEEALDRVEQGMYVLIREGSAAKNVKDVLPAVNSYNARRFAFCTDDKHLDEIIQEGTINHAVALAIKEGMEPLQAIQLATLNVAECYRLYEKGALAPGYIADFVMLEELETMKPAAVWKSGQKVAEAGMMLTQNPVKVTVPDSILRSVHLPELSTADLALPMKGTYANIIEVIPNQIITKKLQADVDVANGYFKPCIKKDYLKIAVFERHHLRHTKSVAIVHGLGLKAGAIATTVAHDSHNAIVVGTNDEDILAALHALEQINGGLVVVEAGKVLAQMALPVGGIMTNIEAQQAEQQLQEVHKALHMIHPTCHFHLFLTLSFLSLPVIPSLKLTDTGLFDVEAFRHLSVDASN</sequence>
<evidence type="ECO:0000313" key="12">
    <source>
        <dbReference type="Proteomes" id="UP000030437"/>
    </source>
</evidence>